<feature type="domain" description="MATH" evidence="4">
    <location>
        <begin position="1"/>
        <end position="102"/>
    </location>
</feature>
<evidence type="ECO:0000256" key="1">
    <source>
        <dbReference type="ARBA" id="ARBA00004906"/>
    </source>
</evidence>
<reference evidence="5 6" key="1">
    <citation type="submission" date="2012-08" db="EMBL/GenBank/DDBJ databases">
        <title>Oryza genome evolution.</title>
        <authorList>
            <person name="Wing R.A."/>
        </authorList>
    </citation>
    <scope>NUCLEOTIDE SEQUENCE</scope>
</reference>
<evidence type="ECO:0008006" key="7">
    <source>
        <dbReference type="Google" id="ProtNLM"/>
    </source>
</evidence>
<dbReference type="Gramene" id="LPERR11G09790.1">
    <property type="protein sequence ID" value="LPERR11G09790.1"/>
    <property type="gene ID" value="LPERR11G09790"/>
</dbReference>
<evidence type="ECO:0000259" key="3">
    <source>
        <dbReference type="PROSITE" id="PS50097"/>
    </source>
</evidence>
<comment type="pathway">
    <text evidence="1">Protein modification; protein ubiquitination.</text>
</comment>
<dbReference type="InterPro" id="IPR002083">
    <property type="entry name" value="MATH/TRAF_dom"/>
</dbReference>
<dbReference type="Pfam" id="PF00651">
    <property type="entry name" value="BTB"/>
    <property type="match status" value="1"/>
</dbReference>
<dbReference type="GO" id="GO:0016567">
    <property type="term" value="P:protein ubiquitination"/>
    <property type="evidence" value="ECO:0007669"/>
    <property type="project" value="InterPro"/>
</dbReference>
<accession>A0A0D9XRP9</accession>
<dbReference type="PROSITE" id="PS50097">
    <property type="entry name" value="BTB"/>
    <property type="match status" value="1"/>
</dbReference>
<dbReference type="SUPFAM" id="SSF54695">
    <property type="entry name" value="POZ domain"/>
    <property type="match status" value="1"/>
</dbReference>
<protein>
    <recommendedName>
        <fullName evidence="7">BTB domain-containing protein</fullName>
    </recommendedName>
</protein>
<dbReference type="Pfam" id="PF24570">
    <property type="entry name" value="BACK_BPM_SPOP"/>
    <property type="match status" value="1"/>
</dbReference>
<evidence type="ECO:0000313" key="6">
    <source>
        <dbReference type="Proteomes" id="UP000032180"/>
    </source>
</evidence>
<dbReference type="InterPro" id="IPR045005">
    <property type="entry name" value="BPM1-6"/>
</dbReference>
<proteinExistence type="inferred from homology"/>
<dbReference type="Gene3D" id="2.60.210.10">
    <property type="entry name" value="Apoptosis, Tumor Necrosis Factor Receptor Associated Protein 2, Chain A"/>
    <property type="match status" value="1"/>
</dbReference>
<dbReference type="CDD" id="cd00121">
    <property type="entry name" value="MATH"/>
    <property type="match status" value="1"/>
</dbReference>
<dbReference type="AlphaFoldDB" id="A0A0D9XRP9"/>
<dbReference type="Proteomes" id="UP000032180">
    <property type="component" value="Chromosome 11"/>
</dbReference>
<dbReference type="Gene3D" id="3.30.710.10">
    <property type="entry name" value="Potassium Channel Kv1.1, Chain A"/>
    <property type="match status" value="1"/>
</dbReference>
<reference evidence="6" key="2">
    <citation type="submission" date="2013-12" db="EMBL/GenBank/DDBJ databases">
        <authorList>
            <person name="Yu Y."/>
            <person name="Lee S."/>
            <person name="de Baynast K."/>
            <person name="Wissotski M."/>
            <person name="Liu L."/>
            <person name="Talag J."/>
            <person name="Goicoechea J."/>
            <person name="Angelova A."/>
            <person name="Jetty R."/>
            <person name="Kudrna D."/>
            <person name="Golser W."/>
            <person name="Rivera L."/>
            <person name="Zhang J."/>
            <person name="Wing R."/>
        </authorList>
    </citation>
    <scope>NUCLEOTIDE SEQUENCE</scope>
</reference>
<dbReference type="SUPFAM" id="SSF49599">
    <property type="entry name" value="TRAF domain-like"/>
    <property type="match status" value="1"/>
</dbReference>
<dbReference type="PROSITE" id="PS50144">
    <property type="entry name" value="MATH"/>
    <property type="match status" value="1"/>
</dbReference>
<evidence type="ECO:0000259" key="4">
    <source>
        <dbReference type="PROSITE" id="PS50144"/>
    </source>
</evidence>
<dbReference type="Pfam" id="PF22486">
    <property type="entry name" value="MATH_2"/>
    <property type="match status" value="1"/>
</dbReference>
<keyword evidence="6" id="KW-1185">Reference proteome</keyword>
<dbReference type="InterPro" id="IPR008974">
    <property type="entry name" value="TRAF-like"/>
</dbReference>
<organism evidence="5 6">
    <name type="scientific">Leersia perrieri</name>
    <dbReference type="NCBI Taxonomy" id="77586"/>
    <lineage>
        <taxon>Eukaryota</taxon>
        <taxon>Viridiplantae</taxon>
        <taxon>Streptophyta</taxon>
        <taxon>Embryophyta</taxon>
        <taxon>Tracheophyta</taxon>
        <taxon>Spermatophyta</taxon>
        <taxon>Magnoliopsida</taxon>
        <taxon>Liliopsida</taxon>
        <taxon>Poales</taxon>
        <taxon>Poaceae</taxon>
        <taxon>BOP clade</taxon>
        <taxon>Oryzoideae</taxon>
        <taxon>Oryzeae</taxon>
        <taxon>Oryzinae</taxon>
        <taxon>Leersia</taxon>
    </lineage>
</organism>
<sequence length="296" mass="32586">MTFTVAGWKWQIRFYPNGHGEAAAAGFVSVYVGLAGDYRPGAKPVIANAMFTLLNRDGKPVPSYAHAMNGIDFSRNDFGTNIKRADLRAHLKDVGFVVRCDLCFDNVKPPPPQQQEEVKVKDNVKVPPSNLHRHLGDLLWKKQGCGDVSIDVQGMTFTAHRWMLAARSSIMAAELDLLSSSSSSDADDKARTTAPTTLTLSVDDDMEPKVFRALLHFIYTDVLPEMTKEEAAATATGLHVAVGRYEMERLKLICEDTLCKNVSVDTVASALMFAEKNGCRVLKAVCLDFLTCDKLE</sequence>
<feature type="domain" description="BTB" evidence="3">
    <location>
        <begin position="146"/>
        <end position="221"/>
    </location>
</feature>
<dbReference type="PANTHER" id="PTHR26379:SF187">
    <property type="entry name" value="OS07G0655300 PROTEIN"/>
    <property type="match status" value="1"/>
</dbReference>
<dbReference type="InterPro" id="IPR000210">
    <property type="entry name" value="BTB/POZ_dom"/>
</dbReference>
<comment type="similarity">
    <text evidence="2">Belongs to the Tdpoz family.</text>
</comment>
<evidence type="ECO:0000313" key="5">
    <source>
        <dbReference type="EnsemblPlants" id="LPERR11G09790.1"/>
    </source>
</evidence>
<dbReference type="STRING" id="77586.A0A0D9XRP9"/>
<evidence type="ECO:0000256" key="2">
    <source>
        <dbReference type="ARBA" id="ARBA00010846"/>
    </source>
</evidence>
<dbReference type="EnsemblPlants" id="LPERR11G09790.1">
    <property type="protein sequence ID" value="LPERR11G09790.1"/>
    <property type="gene ID" value="LPERR11G09790"/>
</dbReference>
<dbReference type="InterPro" id="IPR011333">
    <property type="entry name" value="SKP1/BTB/POZ_sf"/>
</dbReference>
<dbReference type="PANTHER" id="PTHR26379">
    <property type="entry name" value="BTB/POZ AND MATH DOMAIN-CONTAINING PROTEIN 1"/>
    <property type="match status" value="1"/>
</dbReference>
<dbReference type="HOGENOM" id="CLU_004253_2_1_1"/>
<dbReference type="eggNOG" id="KOG1987">
    <property type="taxonomic scope" value="Eukaryota"/>
</dbReference>
<name>A0A0D9XRP9_9ORYZ</name>
<dbReference type="SMART" id="SM00225">
    <property type="entry name" value="BTB"/>
    <property type="match status" value="1"/>
</dbReference>
<reference evidence="5" key="3">
    <citation type="submission" date="2015-04" db="UniProtKB">
        <authorList>
            <consortium name="EnsemblPlants"/>
        </authorList>
    </citation>
    <scope>IDENTIFICATION</scope>
</reference>
<dbReference type="InterPro" id="IPR056423">
    <property type="entry name" value="BACK_BPM_SPOP"/>
</dbReference>